<dbReference type="PRINTS" id="PR00112">
    <property type="entry name" value="ACYLPHPHTASE"/>
</dbReference>
<evidence type="ECO:0000256" key="6">
    <source>
        <dbReference type="RuleBase" id="RU000553"/>
    </source>
</evidence>
<evidence type="ECO:0000256" key="3">
    <source>
        <dbReference type="ARBA" id="ARBA00015991"/>
    </source>
</evidence>
<evidence type="ECO:0000256" key="7">
    <source>
        <dbReference type="RuleBase" id="RU004168"/>
    </source>
</evidence>
<comment type="caution">
    <text evidence="9">The sequence shown here is derived from an EMBL/GenBank/DDBJ whole genome shotgun (WGS) entry which is preliminary data.</text>
</comment>
<evidence type="ECO:0000256" key="1">
    <source>
        <dbReference type="ARBA" id="ARBA00005614"/>
    </source>
</evidence>
<evidence type="ECO:0000256" key="4">
    <source>
        <dbReference type="ARBA" id="ARBA00047645"/>
    </source>
</evidence>
<dbReference type="Proteomes" id="UP000282106">
    <property type="component" value="Unassembled WGS sequence"/>
</dbReference>
<name>A0A3N0V112_9GAMM</name>
<dbReference type="InterPro" id="IPR020456">
    <property type="entry name" value="Acylphosphatase"/>
</dbReference>
<comment type="catalytic activity">
    <reaction evidence="4 5 6">
        <text>an acyl phosphate + H2O = a carboxylate + phosphate + H(+)</text>
        <dbReference type="Rhea" id="RHEA:14965"/>
        <dbReference type="ChEBI" id="CHEBI:15377"/>
        <dbReference type="ChEBI" id="CHEBI:15378"/>
        <dbReference type="ChEBI" id="CHEBI:29067"/>
        <dbReference type="ChEBI" id="CHEBI:43474"/>
        <dbReference type="ChEBI" id="CHEBI:59918"/>
        <dbReference type="EC" id="3.6.1.7"/>
    </reaction>
</comment>
<sequence length="92" mass="10100">MTGVYRFRVRGRVQGVGFRQATQRRASQLGLDGWVRNLADGSVEGLAAGAPAALERLRQWLQHGPPTAWVDALDWQADAEPVEAGAGYQVRR</sequence>
<dbReference type="EMBL" id="RJVO01000009">
    <property type="protein sequence ID" value="ROH86496.1"/>
    <property type="molecule type" value="Genomic_DNA"/>
</dbReference>
<organism evidence="9 10">
    <name type="scientific">Stagnimonas aquatica</name>
    <dbReference type="NCBI Taxonomy" id="2689987"/>
    <lineage>
        <taxon>Bacteria</taxon>
        <taxon>Pseudomonadati</taxon>
        <taxon>Pseudomonadota</taxon>
        <taxon>Gammaproteobacteria</taxon>
        <taxon>Nevskiales</taxon>
        <taxon>Nevskiaceae</taxon>
        <taxon>Stagnimonas</taxon>
    </lineage>
</organism>
<dbReference type="InterPro" id="IPR017968">
    <property type="entry name" value="Acylphosphatase_CS"/>
</dbReference>
<proteinExistence type="inferred from homology"/>
<dbReference type="AlphaFoldDB" id="A0A3N0V112"/>
<dbReference type="EC" id="3.6.1.7" evidence="2 5"/>
<evidence type="ECO:0000256" key="2">
    <source>
        <dbReference type="ARBA" id="ARBA00012150"/>
    </source>
</evidence>
<dbReference type="PANTHER" id="PTHR47268:SF4">
    <property type="entry name" value="ACYLPHOSPHATASE"/>
    <property type="match status" value="1"/>
</dbReference>
<dbReference type="PROSITE" id="PS51160">
    <property type="entry name" value="ACYLPHOSPHATASE_3"/>
    <property type="match status" value="1"/>
</dbReference>
<dbReference type="GO" id="GO:0003998">
    <property type="term" value="F:acylphosphatase activity"/>
    <property type="evidence" value="ECO:0007669"/>
    <property type="project" value="UniProtKB-EC"/>
</dbReference>
<dbReference type="PROSITE" id="PS00151">
    <property type="entry name" value="ACYLPHOSPHATASE_2"/>
    <property type="match status" value="1"/>
</dbReference>
<comment type="similarity">
    <text evidence="1 7">Belongs to the acylphosphatase family.</text>
</comment>
<evidence type="ECO:0000313" key="10">
    <source>
        <dbReference type="Proteomes" id="UP000282106"/>
    </source>
</evidence>
<dbReference type="InterPro" id="IPR001792">
    <property type="entry name" value="Acylphosphatase-like_dom"/>
</dbReference>
<dbReference type="PROSITE" id="PS00150">
    <property type="entry name" value="ACYLPHOSPHATASE_1"/>
    <property type="match status" value="1"/>
</dbReference>
<keyword evidence="10" id="KW-1185">Reference proteome</keyword>
<accession>A0A3N0V112</accession>
<dbReference type="InterPro" id="IPR036046">
    <property type="entry name" value="Acylphosphatase-like_dom_sf"/>
</dbReference>
<dbReference type="Pfam" id="PF00708">
    <property type="entry name" value="Acylphosphatase"/>
    <property type="match status" value="1"/>
</dbReference>
<protein>
    <recommendedName>
        <fullName evidence="3 5">Acylphosphatase</fullName>
        <ecNumber evidence="2 5">3.6.1.7</ecNumber>
    </recommendedName>
</protein>
<dbReference type="PANTHER" id="PTHR47268">
    <property type="entry name" value="ACYLPHOSPHATASE"/>
    <property type="match status" value="1"/>
</dbReference>
<dbReference type="Gene3D" id="3.30.70.100">
    <property type="match status" value="1"/>
</dbReference>
<evidence type="ECO:0000313" key="9">
    <source>
        <dbReference type="EMBL" id="ROH86496.1"/>
    </source>
</evidence>
<feature type="domain" description="Acylphosphatase-like" evidence="8">
    <location>
        <begin position="4"/>
        <end position="92"/>
    </location>
</feature>
<dbReference type="SUPFAM" id="SSF54975">
    <property type="entry name" value="Acylphosphatase/BLUF domain-like"/>
    <property type="match status" value="1"/>
</dbReference>
<feature type="active site" evidence="5">
    <location>
        <position position="37"/>
    </location>
</feature>
<feature type="active site" evidence="5">
    <location>
        <position position="19"/>
    </location>
</feature>
<gene>
    <name evidence="9" type="ORF">ED208_15800</name>
</gene>
<dbReference type="InParanoid" id="A0A3N0V112"/>
<evidence type="ECO:0000259" key="8">
    <source>
        <dbReference type="PROSITE" id="PS51160"/>
    </source>
</evidence>
<keyword evidence="5 6" id="KW-0378">Hydrolase</keyword>
<reference evidence="9 10" key="1">
    <citation type="submission" date="2018-10" db="EMBL/GenBank/DDBJ databases">
        <authorList>
            <person name="Chen W.-M."/>
        </authorList>
    </citation>
    <scope>NUCLEOTIDE SEQUENCE [LARGE SCALE GENOMIC DNA]</scope>
    <source>
        <strain evidence="9 10">THS-13</strain>
    </source>
</reference>
<dbReference type="RefSeq" id="WP_123212891.1">
    <property type="nucleotide sequence ID" value="NZ_RJVO01000009.1"/>
</dbReference>
<evidence type="ECO:0000256" key="5">
    <source>
        <dbReference type="PROSITE-ProRule" id="PRU00520"/>
    </source>
</evidence>
<dbReference type="FunCoup" id="A0A3N0V112">
    <property type="interactions" value="305"/>
</dbReference>